<proteinExistence type="predicted"/>
<dbReference type="AlphaFoldDB" id="D8U8X2"/>
<accession>D8U8X2</accession>
<reference evidence="1 2" key="1">
    <citation type="journal article" date="2010" name="Science">
        <title>Genomic analysis of organismal complexity in the multicellular green alga Volvox carteri.</title>
        <authorList>
            <person name="Prochnik S.E."/>
            <person name="Umen J."/>
            <person name="Nedelcu A.M."/>
            <person name="Hallmann A."/>
            <person name="Miller S.M."/>
            <person name="Nishii I."/>
            <person name="Ferris P."/>
            <person name="Kuo A."/>
            <person name="Mitros T."/>
            <person name="Fritz-Laylin L.K."/>
            <person name="Hellsten U."/>
            <person name="Chapman J."/>
            <person name="Simakov O."/>
            <person name="Rensing S.A."/>
            <person name="Terry A."/>
            <person name="Pangilinan J."/>
            <person name="Kapitonov V."/>
            <person name="Jurka J."/>
            <person name="Salamov A."/>
            <person name="Shapiro H."/>
            <person name="Schmutz J."/>
            <person name="Grimwood J."/>
            <person name="Lindquist E."/>
            <person name="Lucas S."/>
            <person name="Grigoriev I.V."/>
            <person name="Schmitt R."/>
            <person name="Kirk D."/>
            <person name="Rokhsar D.S."/>
        </authorList>
    </citation>
    <scope>NUCLEOTIDE SEQUENCE [LARGE SCALE GENOMIC DNA]</scope>
    <source>
        <strain evidence="2">f. Nagariensis / Eve</strain>
    </source>
</reference>
<name>D8U8X2_VOLCA</name>
<dbReference type="GeneID" id="9621948"/>
<organism evidence="2">
    <name type="scientific">Volvox carteri f. nagariensis</name>
    <dbReference type="NCBI Taxonomy" id="3068"/>
    <lineage>
        <taxon>Eukaryota</taxon>
        <taxon>Viridiplantae</taxon>
        <taxon>Chlorophyta</taxon>
        <taxon>core chlorophytes</taxon>
        <taxon>Chlorophyceae</taxon>
        <taxon>CS clade</taxon>
        <taxon>Chlamydomonadales</taxon>
        <taxon>Volvocaceae</taxon>
        <taxon>Volvox</taxon>
    </lineage>
</organism>
<dbReference type="InParanoid" id="D8U8X2"/>
<evidence type="ECO:0000313" key="2">
    <source>
        <dbReference type="Proteomes" id="UP000001058"/>
    </source>
</evidence>
<dbReference type="RefSeq" id="XP_002955069.1">
    <property type="nucleotide sequence ID" value="XM_002955023.1"/>
</dbReference>
<keyword evidence="2" id="KW-1185">Reference proteome</keyword>
<dbReference type="KEGG" id="vcn:VOLCADRAFT_95990"/>
<dbReference type="EMBL" id="GL378369">
    <property type="protein sequence ID" value="EFJ43823.1"/>
    <property type="molecule type" value="Genomic_DNA"/>
</dbReference>
<protein>
    <submittedName>
        <fullName evidence="1">Uncharacterized protein</fullName>
    </submittedName>
</protein>
<evidence type="ECO:0000313" key="1">
    <source>
        <dbReference type="EMBL" id="EFJ43823.1"/>
    </source>
</evidence>
<gene>
    <name evidence="1" type="ORF">VOLCADRAFT_95990</name>
</gene>
<dbReference type="Proteomes" id="UP000001058">
    <property type="component" value="Unassembled WGS sequence"/>
</dbReference>
<sequence length="176" mass="20105">MLSLDEQIAEVSGKLAVDPGNQGLCKHLETLWKLKDYQQQQQQQREEARRQYEDNLLDEALKNIKANPHSQTAKDEWERVLIRTGRKEHVEIDVQCILHTFRSAWQKLAWPFHVGKPAEKGAVDDDDWRGSGHDDWAPDEHLCLFVFAIDAGAAAPLQGIKLRPMAVVKTISNAFR</sequence>